<dbReference type="PANTHER" id="PTHR34775:SF4">
    <property type="entry name" value="TRANSMEMBRANE PROTEIN"/>
    <property type="match status" value="1"/>
</dbReference>
<keyword evidence="2" id="KW-1133">Transmembrane helix</keyword>
<protein>
    <submittedName>
        <fullName evidence="3">Uncharacterized protein</fullName>
    </submittedName>
</protein>
<feature type="compositionally biased region" description="Polar residues" evidence="1">
    <location>
        <begin position="52"/>
        <end position="61"/>
    </location>
</feature>
<feature type="transmembrane region" description="Helical" evidence="2">
    <location>
        <begin position="604"/>
        <end position="623"/>
    </location>
</feature>
<accession>W9QZR6</accession>
<evidence type="ECO:0000256" key="1">
    <source>
        <dbReference type="SAM" id="MobiDB-lite"/>
    </source>
</evidence>
<dbReference type="EMBL" id="KE344409">
    <property type="protein sequence ID" value="EXB61545.1"/>
    <property type="molecule type" value="Genomic_DNA"/>
</dbReference>
<feature type="compositionally biased region" description="Polar residues" evidence="1">
    <location>
        <begin position="1"/>
        <end position="12"/>
    </location>
</feature>
<feature type="region of interest" description="Disordered" evidence="1">
    <location>
        <begin position="706"/>
        <end position="770"/>
    </location>
</feature>
<dbReference type="PANTHER" id="PTHR34775">
    <property type="entry name" value="TRANSMEMBRANE PROTEIN"/>
    <property type="match status" value="1"/>
</dbReference>
<dbReference type="AlphaFoldDB" id="W9QZR6"/>
<feature type="compositionally biased region" description="Acidic residues" evidence="1">
    <location>
        <begin position="489"/>
        <end position="502"/>
    </location>
</feature>
<dbReference type="KEGG" id="mnt:21387263"/>
<dbReference type="OrthoDB" id="676522at2759"/>
<feature type="compositionally biased region" description="Basic and acidic residues" evidence="1">
    <location>
        <begin position="252"/>
        <end position="261"/>
    </location>
</feature>
<evidence type="ECO:0000313" key="4">
    <source>
        <dbReference type="Proteomes" id="UP000030645"/>
    </source>
</evidence>
<feature type="compositionally biased region" description="Basic and acidic residues" evidence="1">
    <location>
        <begin position="78"/>
        <end position="87"/>
    </location>
</feature>
<evidence type="ECO:0000256" key="2">
    <source>
        <dbReference type="SAM" id="Phobius"/>
    </source>
</evidence>
<feature type="compositionally biased region" description="Basic and acidic residues" evidence="1">
    <location>
        <begin position="757"/>
        <end position="770"/>
    </location>
</feature>
<dbReference type="STRING" id="981085.W9QZR6"/>
<feature type="compositionally biased region" description="Acidic residues" evidence="1">
    <location>
        <begin position="305"/>
        <end position="315"/>
    </location>
</feature>
<proteinExistence type="predicted"/>
<feature type="region of interest" description="Disordered" evidence="1">
    <location>
        <begin position="147"/>
        <end position="321"/>
    </location>
</feature>
<reference evidence="4" key="1">
    <citation type="submission" date="2013-01" db="EMBL/GenBank/DDBJ databases">
        <title>Draft Genome Sequence of a Mulberry Tree, Morus notabilis C.K. Schneid.</title>
        <authorList>
            <person name="He N."/>
            <person name="Zhao S."/>
        </authorList>
    </citation>
    <scope>NUCLEOTIDE SEQUENCE</scope>
</reference>
<evidence type="ECO:0000313" key="3">
    <source>
        <dbReference type="EMBL" id="EXB61545.1"/>
    </source>
</evidence>
<keyword evidence="2" id="KW-0472">Membrane</keyword>
<feature type="region of interest" description="Disordered" evidence="1">
    <location>
        <begin position="489"/>
        <end position="531"/>
    </location>
</feature>
<organism evidence="3 4">
    <name type="scientific">Morus notabilis</name>
    <dbReference type="NCBI Taxonomy" id="981085"/>
    <lineage>
        <taxon>Eukaryota</taxon>
        <taxon>Viridiplantae</taxon>
        <taxon>Streptophyta</taxon>
        <taxon>Embryophyta</taxon>
        <taxon>Tracheophyta</taxon>
        <taxon>Spermatophyta</taxon>
        <taxon>Magnoliopsida</taxon>
        <taxon>eudicotyledons</taxon>
        <taxon>Gunneridae</taxon>
        <taxon>Pentapetalae</taxon>
        <taxon>rosids</taxon>
        <taxon>fabids</taxon>
        <taxon>Rosales</taxon>
        <taxon>Moraceae</taxon>
        <taxon>Moreae</taxon>
        <taxon>Morus</taxon>
    </lineage>
</organism>
<feature type="compositionally biased region" description="Basic and acidic residues" evidence="1">
    <location>
        <begin position="294"/>
        <end position="304"/>
    </location>
</feature>
<dbReference type="eggNOG" id="ENOG502QTA3">
    <property type="taxonomic scope" value="Eukaryota"/>
</dbReference>
<feature type="compositionally biased region" description="Basic and acidic residues" evidence="1">
    <location>
        <begin position="151"/>
        <end position="160"/>
    </location>
</feature>
<keyword evidence="4" id="KW-1185">Reference proteome</keyword>
<name>W9QZR6_9ROSA</name>
<feature type="compositionally biased region" description="Low complexity" evidence="1">
    <location>
        <begin position="717"/>
        <end position="732"/>
    </location>
</feature>
<keyword evidence="2" id="KW-0812">Transmembrane</keyword>
<dbReference type="Proteomes" id="UP000030645">
    <property type="component" value="Unassembled WGS sequence"/>
</dbReference>
<feature type="compositionally biased region" description="Basic and acidic residues" evidence="1">
    <location>
        <begin position="168"/>
        <end position="178"/>
    </location>
</feature>
<sequence>MAAPPNKSSSSPIPGRANPNARSSEIGNPMRRSFAGNPFSKPSIVPNPKGLNPNTPVNSPSEYPRRNSVSRESVVTLRDNEDKENGKMVKLRSPMGSKGAKNFMSPTISAASKINASPRKKILEERNEPVSDSISFSEFKIASFSPPIADLSDHKQEDKAPAAPPVSEDSKAKSDSLPKKKVSFVEPELVNLEPTFKISPPPPPTPSSIPVIAPLDSDPLASPYDPKTNYLSPRPRFLHYKPNPRVELYLSKTKEGKRLEDGFSDTDTTEEEEEDETQSESLLKETEDDVSSGEEVRAEEKQGEEKEEEEEEELVVSEPSPIDAVISDEAVEAKRESKPWSVWRSKLTALLIILSIACVSISVANSPVTDHSAFNGAPAFLKQYDQFEVLEFAKASFDGITQRFRVWYANSVSSLSELISNLRGAHKVGPLNYFNLSALVEDDVPFDGYEMNVLVPTRENGQFHIGAAYVIMEDEALLVDAEYVEEVHQEDDEASSEVEEMPEACISPDPEEVSQEGNELPGDFEDNPIPISQTDEAAQPEVLEAGISQYEVDMSSGAETEAANEDLFISEAPEVDASSEGTQSSEVDVAVDGSTENSFTKVNMLGIALFVLALIACTGFVFVRKGNNNSTLNDSDVIKSERLVTKKLDSSPTLSKHGNTFEVQPYSWDCSGESCPSEMSSYHNTSSYNNNTKGLNSLNETWSYERKAKKNQRRESMASSMDSSIGSPSYGSFTTYENIPTKYGRGDEEVITPVRRAPADSEAMSRLRDD</sequence>
<feature type="compositionally biased region" description="Acidic residues" evidence="1">
    <location>
        <begin position="262"/>
        <end position="278"/>
    </location>
</feature>
<gene>
    <name evidence="3" type="ORF">L484_003739</name>
</gene>
<feature type="region of interest" description="Disordered" evidence="1">
    <location>
        <begin position="1"/>
        <end position="112"/>
    </location>
</feature>